<sequence>MAITAFSLEFFIALRLMPCAVRRSFIALHLTPCAVRRSFIAVRRFFIALSLF</sequence>
<protein>
    <submittedName>
        <fullName evidence="1">Uncharacterized protein</fullName>
    </submittedName>
</protein>
<gene>
    <name evidence="1" type="ORF">LCGC14_2521270</name>
</gene>
<proteinExistence type="predicted"/>
<dbReference type="EMBL" id="LAZR01040678">
    <property type="protein sequence ID" value="KKL13887.1"/>
    <property type="molecule type" value="Genomic_DNA"/>
</dbReference>
<comment type="caution">
    <text evidence="1">The sequence shown here is derived from an EMBL/GenBank/DDBJ whole genome shotgun (WGS) entry which is preliminary data.</text>
</comment>
<organism evidence="1">
    <name type="scientific">marine sediment metagenome</name>
    <dbReference type="NCBI Taxonomy" id="412755"/>
    <lineage>
        <taxon>unclassified sequences</taxon>
        <taxon>metagenomes</taxon>
        <taxon>ecological metagenomes</taxon>
    </lineage>
</organism>
<name>A0A0F9BJA5_9ZZZZ</name>
<evidence type="ECO:0000313" key="1">
    <source>
        <dbReference type="EMBL" id="KKL13887.1"/>
    </source>
</evidence>
<dbReference type="AlphaFoldDB" id="A0A0F9BJA5"/>
<reference evidence="1" key="1">
    <citation type="journal article" date="2015" name="Nature">
        <title>Complex archaea that bridge the gap between prokaryotes and eukaryotes.</title>
        <authorList>
            <person name="Spang A."/>
            <person name="Saw J.H."/>
            <person name="Jorgensen S.L."/>
            <person name="Zaremba-Niedzwiedzka K."/>
            <person name="Martijn J."/>
            <person name="Lind A.E."/>
            <person name="van Eijk R."/>
            <person name="Schleper C."/>
            <person name="Guy L."/>
            <person name="Ettema T.J."/>
        </authorList>
    </citation>
    <scope>NUCLEOTIDE SEQUENCE</scope>
</reference>
<accession>A0A0F9BJA5</accession>